<dbReference type="InterPro" id="IPR043425">
    <property type="entry name" value="NusG-like"/>
</dbReference>
<dbReference type="PANTHER" id="PTHR30265:SF4">
    <property type="entry name" value="KOW MOTIF FAMILY PROTEIN, EXPRESSED"/>
    <property type="match status" value="1"/>
</dbReference>
<dbReference type="InterPro" id="IPR006645">
    <property type="entry name" value="NGN-like_dom"/>
</dbReference>
<evidence type="ECO:0000313" key="6">
    <source>
        <dbReference type="Proteomes" id="UP001197609"/>
    </source>
</evidence>
<dbReference type="InterPro" id="IPR008991">
    <property type="entry name" value="Translation_prot_SH3-like_sf"/>
</dbReference>
<dbReference type="EMBL" id="JAIOIU010000033">
    <property type="protein sequence ID" value="MBZ0159120.1"/>
    <property type="molecule type" value="Genomic_DNA"/>
</dbReference>
<accession>A0AAJ1EIW6</accession>
<evidence type="ECO:0000259" key="4">
    <source>
        <dbReference type="Pfam" id="PF02357"/>
    </source>
</evidence>
<dbReference type="Gene3D" id="3.30.70.940">
    <property type="entry name" value="NusG, N-terminal domain"/>
    <property type="match status" value="1"/>
</dbReference>
<gene>
    <name evidence="5" type="ORF">K8G79_03085</name>
</gene>
<sequence>MAEELLRRGIEAFVPLREVLSQWKDRKKLVQLPLFPGYIFVHFDQTMRREVLQPVGAISLVGVHGVLTPIPDAQIEAIRTICRTKRPLDLSPYLTEGERIQVVRGPLAGLQGFLSEQEGRQCLVVSIDLLQQSLAVEVDADSVVPIDGHGSQ</sequence>
<dbReference type="GO" id="GO:0006354">
    <property type="term" value="P:DNA-templated transcription elongation"/>
    <property type="evidence" value="ECO:0007669"/>
    <property type="project" value="InterPro"/>
</dbReference>
<evidence type="ECO:0000256" key="3">
    <source>
        <dbReference type="ARBA" id="ARBA00023163"/>
    </source>
</evidence>
<dbReference type="SUPFAM" id="SSF50104">
    <property type="entry name" value="Translation proteins SH3-like domain"/>
    <property type="match status" value="1"/>
</dbReference>
<dbReference type="PANTHER" id="PTHR30265">
    <property type="entry name" value="RHO-INTERACTING TRANSCRIPTION TERMINATION FACTOR NUSG"/>
    <property type="match status" value="1"/>
</dbReference>
<reference evidence="5 6" key="1">
    <citation type="journal article" date="2021" name="bioRxiv">
        <title>Unraveling nitrogen, sulfur and carbon metabolic pathways and microbial community transcriptional responses to substrate deprivation and toxicity stresses in a bioreactor mimicking anoxic brackish coastal sediment conditions.</title>
        <authorList>
            <person name="Martins P.D."/>
            <person name="Echeveste M.J."/>
            <person name="Arshad A."/>
            <person name="Kurth J."/>
            <person name="Ouboter H."/>
            <person name="Jetten M.S.M."/>
            <person name="Welte C.U."/>
        </authorList>
    </citation>
    <scope>NUCLEOTIDE SEQUENCE [LARGE SCALE GENOMIC DNA]</scope>
    <source>
        <strain evidence="5">MAG_38</strain>
    </source>
</reference>
<comment type="caution">
    <text evidence="5">The sequence shown here is derived from an EMBL/GenBank/DDBJ whole genome shotgun (WGS) entry which is preliminary data.</text>
</comment>
<keyword evidence="1" id="KW-0889">Transcription antitermination</keyword>
<evidence type="ECO:0000256" key="2">
    <source>
        <dbReference type="ARBA" id="ARBA00023015"/>
    </source>
</evidence>
<dbReference type="InterPro" id="IPR036735">
    <property type="entry name" value="NGN_dom_sf"/>
</dbReference>
<evidence type="ECO:0000313" key="5">
    <source>
        <dbReference type="EMBL" id="MBZ0159120.1"/>
    </source>
</evidence>
<keyword evidence="2" id="KW-0805">Transcription regulation</keyword>
<dbReference type="AlphaFoldDB" id="A0AAJ1EIW6"/>
<feature type="domain" description="NusG-like N-terminal" evidence="4">
    <location>
        <begin position="3"/>
        <end position="79"/>
    </location>
</feature>
<evidence type="ECO:0000256" key="1">
    <source>
        <dbReference type="ARBA" id="ARBA00022814"/>
    </source>
</evidence>
<proteinExistence type="predicted"/>
<keyword evidence="3" id="KW-0804">Transcription</keyword>
<dbReference type="NCBIfam" id="NF033644">
    <property type="entry name" value="antiterm_UpxY"/>
    <property type="match status" value="1"/>
</dbReference>
<dbReference type="Pfam" id="PF02357">
    <property type="entry name" value="NusG"/>
    <property type="match status" value="1"/>
</dbReference>
<name>A0AAJ1EIW6_9BACT</name>
<dbReference type="GO" id="GO:0031564">
    <property type="term" value="P:transcription antitermination"/>
    <property type="evidence" value="ECO:0007669"/>
    <property type="project" value="UniProtKB-KW"/>
</dbReference>
<organism evidence="5 6">
    <name type="scientific">Candidatus Methylomirabilis tolerans</name>
    <dbReference type="NCBI Taxonomy" id="3123416"/>
    <lineage>
        <taxon>Bacteria</taxon>
        <taxon>Candidatus Methylomirabilota</taxon>
        <taxon>Candidatus Methylomirabilia</taxon>
        <taxon>Candidatus Methylomirabilales</taxon>
        <taxon>Candidatus Methylomirabilaceae</taxon>
        <taxon>Candidatus Methylomirabilis</taxon>
    </lineage>
</organism>
<dbReference type="Proteomes" id="UP001197609">
    <property type="component" value="Unassembled WGS sequence"/>
</dbReference>
<dbReference type="SUPFAM" id="SSF82679">
    <property type="entry name" value="N-utilization substance G protein NusG, N-terminal domain"/>
    <property type="match status" value="1"/>
</dbReference>
<protein>
    <submittedName>
        <fullName evidence="5">UpxY family transcription antiterminator</fullName>
    </submittedName>
</protein>